<protein>
    <submittedName>
        <fullName evidence="9">Uncharacterized protein</fullName>
    </submittedName>
</protein>
<name>A0A815CY96_9BILA</name>
<evidence type="ECO:0000313" key="8">
    <source>
        <dbReference type="EMBL" id="CAF1130930.1"/>
    </source>
</evidence>
<evidence type="ECO:0000313" key="9">
    <source>
        <dbReference type="EMBL" id="CAF1290181.1"/>
    </source>
</evidence>
<dbReference type="Proteomes" id="UP000663832">
    <property type="component" value="Unassembled WGS sequence"/>
</dbReference>
<dbReference type="SUPFAM" id="SSF57424">
    <property type="entry name" value="LDL receptor-like module"/>
    <property type="match status" value="1"/>
</dbReference>
<feature type="disulfide bond" evidence="7">
    <location>
        <begin position="84"/>
        <end position="96"/>
    </location>
</feature>
<gene>
    <name evidence="8" type="ORF">BJG266_LOCUS22996</name>
    <name evidence="9" type="ORF">BJG266_LOCUS31701</name>
    <name evidence="10" type="ORF">QVE165_LOCUS33528</name>
    <name evidence="11" type="ORF">QVE165_LOCUS48577</name>
</gene>
<dbReference type="InterPro" id="IPR036055">
    <property type="entry name" value="LDL_receptor-like_sf"/>
</dbReference>
<evidence type="ECO:0000313" key="11">
    <source>
        <dbReference type="EMBL" id="CAF1568563.1"/>
    </source>
</evidence>
<dbReference type="AlphaFoldDB" id="A0A815CY96"/>
<dbReference type="Proteomes" id="UP000663877">
    <property type="component" value="Unassembled WGS sequence"/>
</dbReference>
<dbReference type="GO" id="GO:0005886">
    <property type="term" value="C:plasma membrane"/>
    <property type="evidence" value="ECO:0007669"/>
    <property type="project" value="TreeGrafter"/>
</dbReference>
<evidence type="ECO:0000256" key="4">
    <source>
        <dbReference type="ARBA" id="ARBA00022989"/>
    </source>
</evidence>
<dbReference type="Gene3D" id="4.10.400.10">
    <property type="entry name" value="Low-density Lipoprotein Receptor"/>
    <property type="match status" value="1"/>
</dbReference>
<dbReference type="InterPro" id="IPR050685">
    <property type="entry name" value="LDLR"/>
</dbReference>
<feature type="disulfide bond" evidence="7">
    <location>
        <begin position="91"/>
        <end position="109"/>
    </location>
</feature>
<sequence>MWYGFGDSLGKNSKCGESDIKDCDRWKEYIKQSSIKSSTENSFLDNSHQQTPIYQVSFRSYCDSFWDMNEHIDELNSSCQYWVCQNHQYQCQTGQCIDVNWVCDGEWDCEDASDEEAFVLIKTWSSHNDRLSGLNDRIKQCRKRYSQSPFFTRCNTSFEFGCYQTQVTNPLDIESNRPCINLTQIGDGVEHCVNAYDERNTLAVNPGTLEMWGVYFRCGNYTREYPYVCLLKKRANCTEILCSNHRDNDGSCSGAKDVISELFKNNSILNFSIILFYSLCNHH</sequence>
<dbReference type="OrthoDB" id="19606at2759"/>
<dbReference type="Pfam" id="PF00057">
    <property type="entry name" value="Ldl_recept_a"/>
    <property type="match status" value="1"/>
</dbReference>
<keyword evidence="12" id="KW-1185">Reference proteome</keyword>
<dbReference type="EMBL" id="CAJNOI010000482">
    <property type="protein sequence ID" value="CAF1290181.1"/>
    <property type="molecule type" value="Genomic_DNA"/>
</dbReference>
<dbReference type="InterPro" id="IPR002172">
    <property type="entry name" value="LDrepeatLR_classA_rpt"/>
</dbReference>
<organism evidence="9 13">
    <name type="scientific">Adineta steineri</name>
    <dbReference type="NCBI Taxonomy" id="433720"/>
    <lineage>
        <taxon>Eukaryota</taxon>
        <taxon>Metazoa</taxon>
        <taxon>Spiralia</taxon>
        <taxon>Gnathifera</taxon>
        <taxon>Rotifera</taxon>
        <taxon>Eurotatoria</taxon>
        <taxon>Bdelloidea</taxon>
        <taxon>Adinetida</taxon>
        <taxon>Adinetidae</taxon>
        <taxon>Adineta</taxon>
    </lineage>
</organism>
<dbReference type="EMBL" id="CAJNOM010000826">
    <property type="protein sequence ID" value="CAF1568563.1"/>
    <property type="molecule type" value="Genomic_DNA"/>
</dbReference>
<comment type="caution">
    <text evidence="7">Lacks conserved residue(s) required for the propagation of feature annotation.</text>
</comment>
<evidence type="ECO:0000256" key="5">
    <source>
        <dbReference type="ARBA" id="ARBA00023136"/>
    </source>
</evidence>
<dbReference type="CDD" id="cd00112">
    <property type="entry name" value="LDLa"/>
    <property type="match status" value="1"/>
</dbReference>
<dbReference type="GO" id="GO:0016192">
    <property type="term" value="P:vesicle-mediated transport"/>
    <property type="evidence" value="ECO:0007669"/>
    <property type="project" value="UniProtKB-ARBA"/>
</dbReference>
<proteinExistence type="predicted"/>
<comment type="caution">
    <text evidence="9">The sequence shown here is derived from an EMBL/GenBank/DDBJ whole genome shotgun (WGS) entry which is preliminary data.</text>
</comment>
<evidence type="ECO:0000256" key="1">
    <source>
        <dbReference type="ARBA" id="ARBA00004167"/>
    </source>
</evidence>
<dbReference type="PRINTS" id="PR00261">
    <property type="entry name" value="LDLRECEPTOR"/>
</dbReference>
<evidence type="ECO:0000256" key="3">
    <source>
        <dbReference type="ARBA" id="ARBA00022737"/>
    </source>
</evidence>
<evidence type="ECO:0000256" key="6">
    <source>
        <dbReference type="ARBA" id="ARBA00023157"/>
    </source>
</evidence>
<keyword evidence="2" id="KW-0812">Transmembrane</keyword>
<keyword evidence="3" id="KW-0677">Repeat</keyword>
<evidence type="ECO:0000313" key="13">
    <source>
        <dbReference type="Proteomes" id="UP000663877"/>
    </source>
</evidence>
<dbReference type="EMBL" id="CAJNOM010000308">
    <property type="protein sequence ID" value="CAF1342655.1"/>
    <property type="molecule type" value="Genomic_DNA"/>
</dbReference>
<evidence type="ECO:0000256" key="7">
    <source>
        <dbReference type="PROSITE-ProRule" id="PRU00124"/>
    </source>
</evidence>
<keyword evidence="6 7" id="KW-1015">Disulfide bond</keyword>
<evidence type="ECO:0000313" key="12">
    <source>
        <dbReference type="Proteomes" id="UP000663832"/>
    </source>
</evidence>
<reference evidence="9" key="1">
    <citation type="submission" date="2021-02" db="EMBL/GenBank/DDBJ databases">
        <authorList>
            <person name="Nowell W R."/>
        </authorList>
    </citation>
    <scope>NUCLEOTIDE SEQUENCE</scope>
</reference>
<dbReference type="SMART" id="SM00192">
    <property type="entry name" value="LDLa"/>
    <property type="match status" value="2"/>
</dbReference>
<keyword evidence="4" id="KW-1133">Transmembrane helix</keyword>
<dbReference type="EMBL" id="CAJNOI010000149">
    <property type="protein sequence ID" value="CAF1130930.1"/>
    <property type="molecule type" value="Genomic_DNA"/>
</dbReference>
<evidence type="ECO:0000256" key="2">
    <source>
        <dbReference type="ARBA" id="ARBA00022692"/>
    </source>
</evidence>
<dbReference type="PANTHER" id="PTHR24270">
    <property type="entry name" value="LOW-DENSITY LIPOPROTEIN RECEPTOR-RELATED"/>
    <property type="match status" value="1"/>
</dbReference>
<accession>A0A815CY96</accession>
<keyword evidence="5" id="KW-0472">Membrane</keyword>
<dbReference type="PROSITE" id="PS50068">
    <property type="entry name" value="LDLRA_2"/>
    <property type="match status" value="1"/>
</dbReference>
<comment type="subcellular location">
    <subcellularLocation>
        <location evidence="1">Membrane</location>
        <topology evidence="1">Single-pass membrane protein</topology>
    </subcellularLocation>
</comment>
<evidence type="ECO:0000313" key="10">
    <source>
        <dbReference type="EMBL" id="CAF1342655.1"/>
    </source>
</evidence>